<dbReference type="Pfam" id="PF14441">
    <property type="entry name" value="OTT_1508_deam"/>
    <property type="match status" value="1"/>
</dbReference>
<proteinExistence type="predicted"/>
<sequence>MPGDTITAAALEFVPQNKRPESNKLRNSDAKTVKIWFAANNGIDEEAWDALLWVRERIKRNQAEDDDTSEDRLAQEIGERLITLASCPDQSECCKQLLKDTRPGAHRINTYAKKMRNAGKKVRKSLDSVQKPAGSGEDALRNETDRFQLVQRCYYAWFDEPYSRFLRGAQHQNAPTAMREFAHIVARLGAHRYAALKVAAGIKRLLCHKETRYLVEFDKLPRHSHVGVPLKSTVSLVTGGSEDKFESDPWKVIHRISQRYPQEESYLAGAYLAEEKRKGEGKAIYSFADEVRRWIKNRKGQLVTRYHAELQVASWFLASNAFFFKDDPYVACSKGACWFCHQYLKLLQTRRGDKLVEPSRHNETLPGVSFPPAMSDGAGERVQRMKDRMNEVVLQTIRDILREQIPEYSKHAQSTSAWMDEEDIRSVVRL</sequence>
<organism evidence="2 3">
    <name type="scientific">Staphylotrichum longicolle</name>
    <dbReference type="NCBI Taxonomy" id="669026"/>
    <lineage>
        <taxon>Eukaryota</taxon>
        <taxon>Fungi</taxon>
        <taxon>Dikarya</taxon>
        <taxon>Ascomycota</taxon>
        <taxon>Pezizomycotina</taxon>
        <taxon>Sordariomycetes</taxon>
        <taxon>Sordariomycetidae</taxon>
        <taxon>Sordariales</taxon>
        <taxon>Chaetomiaceae</taxon>
        <taxon>Staphylotrichum</taxon>
    </lineage>
</organism>
<accession>A0AAD4HVE9</accession>
<protein>
    <submittedName>
        <fullName evidence="2">Uncharacterized protein</fullName>
    </submittedName>
</protein>
<comment type="caution">
    <text evidence="2">The sequence shown here is derived from an EMBL/GenBank/DDBJ whole genome shotgun (WGS) entry which is preliminary data.</text>
</comment>
<keyword evidence="3" id="KW-1185">Reference proteome</keyword>
<dbReference type="EMBL" id="JAHCVI010000003">
    <property type="protein sequence ID" value="KAG7288274.1"/>
    <property type="molecule type" value="Genomic_DNA"/>
</dbReference>
<feature type="region of interest" description="Disordered" evidence="1">
    <location>
        <begin position="358"/>
        <end position="377"/>
    </location>
</feature>
<evidence type="ECO:0000313" key="2">
    <source>
        <dbReference type="EMBL" id="KAG7288274.1"/>
    </source>
</evidence>
<evidence type="ECO:0000313" key="3">
    <source>
        <dbReference type="Proteomes" id="UP001197093"/>
    </source>
</evidence>
<reference evidence="2" key="1">
    <citation type="submission" date="2023-02" db="EMBL/GenBank/DDBJ databases">
        <authorList>
            <person name="Palmer J.M."/>
        </authorList>
    </citation>
    <scope>NUCLEOTIDE SEQUENCE</scope>
    <source>
        <strain evidence="2">FW57</strain>
    </source>
</reference>
<dbReference type="InterPro" id="IPR027796">
    <property type="entry name" value="OTT_1508_deam-like"/>
</dbReference>
<evidence type="ECO:0000256" key="1">
    <source>
        <dbReference type="SAM" id="MobiDB-lite"/>
    </source>
</evidence>
<name>A0AAD4HVE9_9PEZI</name>
<dbReference type="Proteomes" id="UP001197093">
    <property type="component" value="Unassembled WGS sequence"/>
</dbReference>
<gene>
    <name evidence="2" type="ORF">NEMBOFW57_007805</name>
</gene>
<dbReference type="AlphaFoldDB" id="A0AAD4HVE9"/>